<dbReference type="AlphaFoldDB" id="A0A507EIL6"/>
<dbReference type="Proteomes" id="UP000320333">
    <property type="component" value="Unassembled WGS sequence"/>
</dbReference>
<sequence>MRTAANHSSAIASPAVPGAGSAEQNRATMEGRISVVMDLLLRSLRLASQPSFASQASLQLPASTSSVSSVPSLSRFNVSNASSPSNSLSSAGSIGASTRANPFNLASTSPLSNLTNTTTPISKPTDPTSIDTALQLRSALAAMWSEQIQLHQRYQTLVRNYNQQLANKKSSTSYMDKQRLTQYQHSSKQILLDLSVKKSHVKATLDKLQAVDPAAAAAFTANHSQLKIDTDSHRASILSGSLFGDEIPQPATSTNNNSFPVSRQQMSESDIIILRRISILVASAFSVPVDPFGTHFLLHSLILIRRILFPSTPRTFLDPEMESQVIELRQDPIALYLCALMVVECQLRDGQTSMLIWRKWLRHAFSNPSDTTHFDSVSSKLATVRRIMLHALDHSVLVSNNEYDSFLKVFRSCLSARNSRQFTASYAGNPNLKIGGSEGFGVNQQQQRQQQQQQHYLSPMPNHQHLSINTSSPFGRGLAVPTPLRQAQSFNGVGFRRSPTYTKSPLAAISKPGAAGNGTIYASMVQVGSPLMEADSNDVVGNTAIPVINLPSLFSGKRCMAEEPEDGTAISLKRPFRGL</sequence>
<evidence type="ECO:0000256" key="1">
    <source>
        <dbReference type="SAM" id="MobiDB-lite"/>
    </source>
</evidence>
<feature type="region of interest" description="Disordered" evidence="1">
    <location>
        <begin position="436"/>
        <end position="456"/>
    </location>
</feature>
<organism evidence="2 3">
    <name type="scientific">Chytriomyces confervae</name>
    <dbReference type="NCBI Taxonomy" id="246404"/>
    <lineage>
        <taxon>Eukaryota</taxon>
        <taxon>Fungi</taxon>
        <taxon>Fungi incertae sedis</taxon>
        <taxon>Chytridiomycota</taxon>
        <taxon>Chytridiomycota incertae sedis</taxon>
        <taxon>Chytridiomycetes</taxon>
        <taxon>Chytridiales</taxon>
        <taxon>Chytriomycetaceae</taxon>
        <taxon>Chytriomyces</taxon>
    </lineage>
</organism>
<name>A0A507EIL6_9FUNG</name>
<comment type="caution">
    <text evidence="2">The sequence shown here is derived from an EMBL/GenBank/DDBJ whole genome shotgun (WGS) entry which is preliminary data.</text>
</comment>
<accession>A0A507EIL6</accession>
<dbReference type="OrthoDB" id="2161333at2759"/>
<evidence type="ECO:0000313" key="2">
    <source>
        <dbReference type="EMBL" id="TPX63694.1"/>
    </source>
</evidence>
<protein>
    <submittedName>
        <fullName evidence="2">Uncharacterized protein</fullName>
    </submittedName>
</protein>
<feature type="region of interest" description="Disordered" evidence="1">
    <location>
        <begin position="1"/>
        <end position="25"/>
    </location>
</feature>
<reference evidence="2 3" key="1">
    <citation type="journal article" date="2019" name="Sci. Rep.">
        <title>Comparative genomics of chytrid fungi reveal insights into the obligate biotrophic and pathogenic lifestyle of Synchytrium endobioticum.</title>
        <authorList>
            <person name="van de Vossenberg B.T.L.H."/>
            <person name="Warris S."/>
            <person name="Nguyen H.D.T."/>
            <person name="van Gent-Pelzer M.P.E."/>
            <person name="Joly D.L."/>
            <person name="van de Geest H.C."/>
            <person name="Bonants P.J.M."/>
            <person name="Smith D.S."/>
            <person name="Levesque C.A."/>
            <person name="van der Lee T.A.J."/>
        </authorList>
    </citation>
    <scope>NUCLEOTIDE SEQUENCE [LARGE SCALE GENOMIC DNA]</scope>
    <source>
        <strain evidence="2 3">CBS 675.73</strain>
    </source>
</reference>
<evidence type="ECO:0000313" key="3">
    <source>
        <dbReference type="Proteomes" id="UP000320333"/>
    </source>
</evidence>
<proteinExistence type="predicted"/>
<keyword evidence="3" id="KW-1185">Reference proteome</keyword>
<feature type="compositionally biased region" description="Low complexity" evidence="1">
    <location>
        <begin position="106"/>
        <end position="120"/>
    </location>
</feature>
<gene>
    <name evidence="2" type="ORF">CcCBS67573_g08614</name>
</gene>
<feature type="region of interest" description="Disordered" evidence="1">
    <location>
        <begin position="75"/>
        <end position="94"/>
    </location>
</feature>
<dbReference type="EMBL" id="QEAP01000592">
    <property type="protein sequence ID" value="TPX63694.1"/>
    <property type="molecule type" value="Genomic_DNA"/>
</dbReference>
<feature type="compositionally biased region" description="Low complexity" evidence="1">
    <location>
        <begin position="444"/>
        <end position="454"/>
    </location>
</feature>
<feature type="region of interest" description="Disordered" evidence="1">
    <location>
        <begin position="106"/>
        <end position="128"/>
    </location>
</feature>
<feature type="compositionally biased region" description="Polar residues" evidence="1">
    <location>
        <begin position="1"/>
        <end position="11"/>
    </location>
</feature>